<organism evidence="3 4">
    <name type="scientific">Schizopora paradoxa</name>
    <dbReference type="NCBI Taxonomy" id="27342"/>
    <lineage>
        <taxon>Eukaryota</taxon>
        <taxon>Fungi</taxon>
        <taxon>Dikarya</taxon>
        <taxon>Basidiomycota</taxon>
        <taxon>Agaricomycotina</taxon>
        <taxon>Agaricomycetes</taxon>
        <taxon>Hymenochaetales</taxon>
        <taxon>Schizoporaceae</taxon>
        <taxon>Schizopora</taxon>
    </lineage>
</organism>
<feature type="compositionally biased region" description="Low complexity" evidence="1">
    <location>
        <begin position="406"/>
        <end position="419"/>
    </location>
</feature>
<dbReference type="InParanoid" id="A0A0H2SB50"/>
<feature type="region of interest" description="Disordered" evidence="1">
    <location>
        <begin position="406"/>
        <end position="481"/>
    </location>
</feature>
<dbReference type="GO" id="GO:0006897">
    <property type="term" value="P:endocytosis"/>
    <property type="evidence" value="ECO:0007669"/>
    <property type="project" value="TreeGrafter"/>
</dbReference>
<dbReference type="GO" id="GO:0030479">
    <property type="term" value="C:actin cortical patch"/>
    <property type="evidence" value="ECO:0007669"/>
    <property type="project" value="TreeGrafter"/>
</dbReference>
<proteinExistence type="predicted"/>
<dbReference type="FunCoup" id="A0A0H2SB50">
    <property type="interactions" value="12"/>
</dbReference>
<accession>A0A0H2SB50</accession>
<dbReference type="GO" id="GO:0051666">
    <property type="term" value="P:actin cortical patch localization"/>
    <property type="evidence" value="ECO:0007669"/>
    <property type="project" value="TreeGrafter"/>
</dbReference>
<dbReference type="AlphaFoldDB" id="A0A0H2SB50"/>
<dbReference type="PANTHER" id="PTHR13357:SF1">
    <property type="entry name" value="NCK-INTERACTING PROTEIN WITH SH3 DOMAIN"/>
    <property type="match status" value="1"/>
</dbReference>
<gene>
    <name evidence="3" type="ORF">SCHPADRAFT_844224</name>
</gene>
<dbReference type="InterPro" id="IPR030125">
    <property type="entry name" value="SPIN90/Ldb17"/>
</dbReference>
<dbReference type="GO" id="GO:0071933">
    <property type="term" value="F:Arp2/3 complex binding"/>
    <property type="evidence" value="ECO:0007669"/>
    <property type="project" value="TreeGrafter"/>
</dbReference>
<feature type="compositionally biased region" description="Basic residues" evidence="1">
    <location>
        <begin position="520"/>
        <end position="531"/>
    </location>
</feature>
<dbReference type="OrthoDB" id="445362at2759"/>
<protein>
    <recommendedName>
        <fullName evidence="2">SPIN90/Ldb17 leucine-rich domain-containing protein</fullName>
    </recommendedName>
</protein>
<dbReference type="InterPro" id="IPR018556">
    <property type="entry name" value="SPIN90/Ldb17_LRD"/>
</dbReference>
<dbReference type="PANTHER" id="PTHR13357">
    <property type="entry name" value="SH3 ADAPTER PROTEIN SPIN90 NCK INTERACTING PROTEIN WITH SH3 DOMAIN"/>
    <property type="match status" value="1"/>
</dbReference>
<evidence type="ECO:0000256" key="1">
    <source>
        <dbReference type="SAM" id="MobiDB-lite"/>
    </source>
</evidence>
<dbReference type="STRING" id="27342.A0A0H2SB50"/>
<evidence type="ECO:0000313" key="4">
    <source>
        <dbReference type="Proteomes" id="UP000053477"/>
    </source>
</evidence>
<feature type="region of interest" description="Disordered" evidence="1">
    <location>
        <begin position="507"/>
        <end position="548"/>
    </location>
</feature>
<dbReference type="InterPro" id="IPR016024">
    <property type="entry name" value="ARM-type_fold"/>
</dbReference>
<feature type="region of interest" description="Disordered" evidence="1">
    <location>
        <begin position="577"/>
        <end position="633"/>
    </location>
</feature>
<dbReference type="EMBL" id="KQ085890">
    <property type="protein sequence ID" value="KLO18938.1"/>
    <property type="molecule type" value="Genomic_DNA"/>
</dbReference>
<dbReference type="SUPFAM" id="SSF48371">
    <property type="entry name" value="ARM repeat"/>
    <property type="match status" value="1"/>
</dbReference>
<feature type="domain" description="SPIN90/Ldb17 leucine-rich" evidence="2">
    <location>
        <begin position="210"/>
        <end position="365"/>
    </location>
</feature>
<evidence type="ECO:0000313" key="3">
    <source>
        <dbReference type="EMBL" id="KLO18938.1"/>
    </source>
</evidence>
<sequence length="633" mass="70611">MDVFGITYIIDNAQQFWSELDEILHLPDDANLQQLDATLLRFVHFCATYHEQYLQTPVQLEHACTLLLQSELFEFHSERMRELLLKDAERSTDPHAQLILYNVLLLYGRNHPSFLRSQKKWQPILMPLIDHVALDFDPDVEEGYTGSVSSAGWSKTMVVPIEARLRLLAVGILYEVCRVQKLSMQELKIFDDKFLDHLFDLVEQTSHLQDESLNYSVIKLIVALNEQFMVASLHHGPAPANKSLLQPRKSAEQSNRVLSVLMRRLHSSKTFGENMIFMLNRAGNTPEDLCMQLLVLKLLYLLFTTDGTSEYFYTNDLCVLVDVFVRVLVDLDDENESLRHTFLRVLHPLLTKTQLQHIPYKRAQILHTLESLIGNSSIRDIDPTTKRLVHRCLAGEWCVSLRKSSSSSESTATTPTAMSRVASPGADSITSSTNPPESPPHKQLARQRSLKSSRSVENLKSAQASSSSSSPHHSSSHSSSKNRLVINALDRAHNNSTISLVSVAASTHNHHPPMPSPTHLHSHMHNGKPRHPASSEMKISTSSSLPASTSSLDLLANGEPLARLSSLGQIVDVLVSPPSSATTAKPSRRSAPPVPPKRRKPPAVPAIKAPSNSTMTTIASSKHRTSPLSRYDQ</sequence>
<evidence type="ECO:0000259" key="2">
    <source>
        <dbReference type="Pfam" id="PF09431"/>
    </source>
</evidence>
<name>A0A0H2SB50_9AGAM</name>
<reference evidence="3 4" key="1">
    <citation type="submission" date="2015-04" db="EMBL/GenBank/DDBJ databases">
        <title>Complete genome sequence of Schizopora paradoxa KUC8140, a cosmopolitan wood degrader in East Asia.</title>
        <authorList>
            <consortium name="DOE Joint Genome Institute"/>
            <person name="Min B."/>
            <person name="Park H."/>
            <person name="Jang Y."/>
            <person name="Kim J.-J."/>
            <person name="Kim K.H."/>
            <person name="Pangilinan J."/>
            <person name="Lipzen A."/>
            <person name="Riley R."/>
            <person name="Grigoriev I.V."/>
            <person name="Spatafora J.W."/>
            <person name="Choi I.-G."/>
        </authorList>
    </citation>
    <scope>NUCLEOTIDE SEQUENCE [LARGE SCALE GENOMIC DNA]</scope>
    <source>
        <strain evidence="3 4">KUC8140</strain>
    </source>
</reference>
<dbReference type="Pfam" id="PF09431">
    <property type="entry name" value="SPIN90_LRD"/>
    <property type="match status" value="1"/>
</dbReference>
<dbReference type="Proteomes" id="UP000053477">
    <property type="component" value="Unassembled WGS sequence"/>
</dbReference>
<feature type="compositionally biased region" description="Low complexity" evidence="1">
    <location>
        <begin position="465"/>
        <end position="479"/>
    </location>
</feature>
<feature type="compositionally biased region" description="Low complexity" evidence="1">
    <location>
        <begin position="577"/>
        <end position="591"/>
    </location>
</feature>
<feature type="compositionally biased region" description="Polar residues" evidence="1">
    <location>
        <begin position="452"/>
        <end position="464"/>
    </location>
</feature>
<keyword evidence="4" id="KW-1185">Reference proteome</keyword>
<dbReference type="GO" id="GO:0000147">
    <property type="term" value="P:actin cortical patch assembly"/>
    <property type="evidence" value="ECO:0007669"/>
    <property type="project" value="TreeGrafter"/>
</dbReference>